<organism evidence="2 3">
    <name type="scientific">Mugilogobius chulae</name>
    <name type="common">yellowstripe goby</name>
    <dbReference type="NCBI Taxonomy" id="88201"/>
    <lineage>
        <taxon>Eukaryota</taxon>
        <taxon>Metazoa</taxon>
        <taxon>Chordata</taxon>
        <taxon>Craniata</taxon>
        <taxon>Vertebrata</taxon>
        <taxon>Euteleostomi</taxon>
        <taxon>Actinopterygii</taxon>
        <taxon>Neopterygii</taxon>
        <taxon>Teleostei</taxon>
        <taxon>Neoteleostei</taxon>
        <taxon>Acanthomorphata</taxon>
        <taxon>Gobiaria</taxon>
        <taxon>Gobiiformes</taxon>
        <taxon>Gobioidei</taxon>
        <taxon>Gobiidae</taxon>
        <taxon>Gobionellinae</taxon>
        <taxon>Mugilogobius</taxon>
    </lineage>
</organism>
<feature type="compositionally biased region" description="Polar residues" evidence="1">
    <location>
        <begin position="228"/>
        <end position="238"/>
    </location>
</feature>
<feature type="compositionally biased region" description="Basic and acidic residues" evidence="1">
    <location>
        <begin position="210"/>
        <end position="225"/>
    </location>
</feature>
<dbReference type="AlphaFoldDB" id="A0AAW0N9S0"/>
<keyword evidence="3" id="KW-1185">Reference proteome</keyword>
<evidence type="ECO:0000256" key="1">
    <source>
        <dbReference type="SAM" id="MobiDB-lite"/>
    </source>
</evidence>
<dbReference type="Proteomes" id="UP001460270">
    <property type="component" value="Unassembled WGS sequence"/>
</dbReference>
<sequence>MDGAPDSLHQCTQRYGRYAGTRCWRQAAAAGEEERHVFFIGGQSGGAGALLGKAAARTGGTVFPSDISGSGPRCSGDSGLMKPRRHSRFSLGSEQQTGGLIPVLCCQQRQRETDGPQGEEGLTSAVPTQPLSELHNLASGDARSIYQAAGLVTDNNYGRRQAECEPGIDSGSGQQALGYSVQSLPSSIPPALNTGTGSCTPTAKCPPNADRGRGRVSHREEEACEPKTTASLKSVTCP</sequence>
<reference evidence="3" key="1">
    <citation type="submission" date="2024-04" db="EMBL/GenBank/DDBJ databases">
        <title>Salinicola lusitanus LLJ914,a marine bacterium isolated from the Okinawa Trough.</title>
        <authorList>
            <person name="Li J."/>
        </authorList>
    </citation>
    <scope>NUCLEOTIDE SEQUENCE [LARGE SCALE GENOMIC DNA]</scope>
</reference>
<dbReference type="EMBL" id="JBBPFD010000019">
    <property type="protein sequence ID" value="KAK7887238.1"/>
    <property type="molecule type" value="Genomic_DNA"/>
</dbReference>
<proteinExistence type="predicted"/>
<name>A0AAW0N9S0_9GOBI</name>
<feature type="region of interest" description="Disordered" evidence="1">
    <location>
        <begin position="197"/>
        <end position="238"/>
    </location>
</feature>
<accession>A0AAW0N9S0</accession>
<protein>
    <submittedName>
        <fullName evidence="2">Uncharacterized protein</fullName>
    </submittedName>
</protein>
<gene>
    <name evidence="2" type="ORF">WMY93_026859</name>
</gene>
<comment type="caution">
    <text evidence="2">The sequence shown here is derived from an EMBL/GenBank/DDBJ whole genome shotgun (WGS) entry which is preliminary data.</text>
</comment>
<evidence type="ECO:0000313" key="3">
    <source>
        <dbReference type="Proteomes" id="UP001460270"/>
    </source>
</evidence>
<evidence type="ECO:0000313" key="2">
    <source>
        <dbReference type="EMBL" id="KAK7887238.1"/>
    </source>
</evidence>